<accession>D8SJV6</accession>
<keyword evidence="2" id="KW-1185">Reference proteome</keyword>
<sequence length="226" mass="24961">MANLIKKTNLQSAFKQIKIDYVIGESEKEWVPGRPGPVALLRMFGVNAVSFTDKNARSKQKQQDSHFVTNIEMVHKRSLMYFQSQKARAFLGDLALGLFASNSLFARCMCPEVAFAESIAGETIVHEAKLCSAALLSRDVRASSGLVKHEEQELWHQCPHSKTQGSNTAELGVIEQIVLEDDGFVESWMWTSWGEGAIGNDLAGPMSVATEIRSFSLFTTAQCSTL</sequence>
<proteinExistence type="predicted"/>
<dbReference type="Gramene" id="EFJ15230">
    <property type="protein sequence ID" value="EFJ15230"/>
    <property type="gene ID" value="SELMODRAFT_422886"/>
</dbReference>
<dbReference type="eggNOG" id="KOG0969">
    <property type="taxonomic scope" value="Eukaryota"/>
</dbReference>
<dbReference type="AlphaFoldDB" id="D8SJV6"/>
<dbReference type="EMBL" id="GL377624">
    <property type="protein sequence ID" value="EFJ15230.1"/>
    <property type="molecule type" value="Genomic_DNA"/>
</dbReference>
<dbReference type="STRING" id="88036.D8SJV6"/>
<protein>
    <submittedName>
        <fullName evidence="1">Uncharacterized protein</fullName>
    </submittedName>
</protein>
<gene>
    <name evidence="1" type="ORF">SELMODRAFT_422886</name>
</gene>
<dbReference type="HOGENOM" id="CLU_1226594_0_0_1"/>
<reference evidence="1 2" key="1">
    <citation type="journal article" date="2011" name="Science">
        <title>The Selaginella genome identifies genetic changes associated with the evolution of vascular plants.</title>
        <authorList>
            <person name="Banks J.A."/>
            <person name="Nishiyama T."/>
            <person name="Hasebe M."/>
            <person name="Bowman J.L."/>
            <person name="Gribskov M."/>
            <person name="dePamphilis C."/>
            <person name="Albert V.A."/>
            <person name="Aono N."/>
            <person name="Aoyama T."/>
            <person name="Ambrose B.A."/>
            <person name="Ashton N.W."/>
            <person name="Axtell M.J."/>
            <person name="Barker E."/>
            <person name="Barker M.S."/>
            <person name="Bennetzen J.L."/>
            <person name="Bonawitz N.D."/>
            <person name="Chapple C."/>
            <person name="Cheng C."/>
            <person name="Correa L.G."/>
            <person name="Dacre M."/>
            <person name="DeBarry J."/>
            <person name="Dreyer I."/>
            <person name="Elias M."/>
            <person name="Engstrom E.M."/>
            <person name="Estelle M."/>
            <person name="Feng L."/>
            <person name="Finet C."/>
            <person name="Floyd S.K."/>
            <person name="Frommer W.B."/>
            <person name="Fujita T."/>
            <person name="Gramzow L."/>
            <person name="Gutensohn M."/>
            <person name="Harholt J."/>
            <person name="Hattori M."/>
            <person name="Heyl A."/>
            <person name="Hirai T."/>
            <person name="Hiwatashi Y."/>
            <person name="Ishikawa M."/>
            <person name="Iwata M."/>
            <person name="Karol K.G."/>
            <person name="Koehler B."/>
            <person name="Kolukisaoglu U."/>
            <person name="Kubo M."/>
            <person name="Kurata T."/>
            <person name="Lalonde S."/>
            <person name="Li K."/>
            <person name="Li Y."/>
            <person name="Litt A."/>
            <person name="Lyons E."/>
            <person name="Manning G."/>
            <person name="Maruyama T."/>
            <person name="Michael T.P."/>
            <person name="Mikami K."/>
            <person name="Miyazaki S."/>
            <person name="Morinaga S."/>
            <person name="Murata T."/>
            <person name="Mueller-Roeber B."/>
            <person name="Nelson D.R."/>
            <person name="Obara M."/>
            <person name="Oguri Y."/>
            <person name="Olmstead R.G."/>
            <person name="Onodera N."/>
            <person name="Petersen B.L."/>
            <person name="Pils B."/>
            <person name="Prigge M."/>
            <person name="Rensing S.A."/>
            <person name="Riano-Pachon D.M."/>
            <person name="Roberts A.W."/>
            <person name="Sato Y."/>
            <person name="Scheller H.V."/>
            <person name="Schulz B."/>
            <person name="Schulz C."/>
            <person name="Shakirov E.V."/>
            <person name="Shibagaki N."/>
            <person name="Shinohara N."/>
            <person name="Shippen D.E."/>
            <person name="Soerensen I."/>
            <person name="Sotooka R."/>
            <person name="Sugimoto N."/>
            <person name="Sugita M."/>
            <person name="Sumikawa N."/>
            <person name="Tanurdzic M."/>
            <person name="Theissen G."/>
            <person name="Ulvskov P."/>
            <person name="Wakazuki S."/>
            <person name="Weng J.K."/>
            <person name="Willats W.W."/>
            <person name="Wipf D."/>
            <person name="Wolf P.G."/>
            <person name="Yang L."/>
            <person name="Zimmer A.D."/>
            <person name="Zhu Q."/>
            <person name="Mitros T."/>
            <person name="Hellsten U."/>
            <person name="Loque D."/>
            <person name="Otillar R."/>
            <person name="Salamov A."/>
            <person name="Schmutz J."/>
            <person name="Shapiro H."/>
            <person name="Lindquist E."/>
            <person name="Lucas S."/>
            <person name="Rokhsar D."/>
            <person name="Grigoriev I.V."/>
        </authorList>
    </citation>
    <scope>NUCLEOTIDE SEQUENCE [LARGE SCALE GENOMIC DNA]</scope>
</reference>
<evidence type="ECO:0000313" key="1">
    <source>
        <dbReference type="EMBL" id="EFJ15230.1"/>
    </source>
</evidence>
<evidence type="ECO:0000313" key="2">
    <source>
        <dbReference type="Proteomes" id="UP000001514"/>
    </source>
</evidence>
<name>D8SJV6_SELML</name>
<dbReference type="Proteomes" id="UP000001514">
    <property type="component" value="Unassembled WGS sequence"/>
</dbReference>
<dbReference type="InParanoid" id="D8SJV6"/>
<dbReference type="KEGG" id="smo:SELMODRAFT_422886"/>
<organism evidence="2">
    <name type="scientific">Selaginella moellendorffii</name>
    <name type="common">Spikemoss</name>
    <dbReference type="NCBI Taxonomy" id="88036"/>
    <lineage>
        <taxon>Eukaryota</taxon>
        <taxon>Viridiplantae</taxon>
        <taxon>Streptophyta</taxon>
        <taxon>Embryophyta</taxon>
        <taxon>Tracheophyta</taxon>
        <taxon>Lycopodiopsida</taxon>
        <taxon>Selaginellales</taxon>
        <taxon>Selaginellaceae</taxon>
        <taxon>Selaginella</taxon>
    </lineage>
</organism>